<sequence length="81" mass="8990">MDRATELPETSHRASLETGVLVVAFAVWVASVVRVVGTLAYQEPFGAEPTLALLMALLMSRLLVAPLASRFVRLRRRLQNR</sequence>
<proteinExistence type="predicted"/>
<evidence type="ECO:0000313" key="2">
    <source>
        <dbReference type="EMBL" id="WXB13179.1"/>
    </source>
</evidence>
<accession>A0ABZ2LQI5</accession>
<keyword evidence="1" id="KW-1133">Transmembrane helix</keyword>
<dbReference type="Proteomes" id="UP001370348">
    <property type="component" value="Chromosome"/>
</dbReference>
<dbReference type="RefSeq" id="WP_394822798.1">
    <property type="nucleotide sequence ID" value="NZ_CP089984.1"/>
</dbReference>
<gene>
    <name evidence="2" type="ORF">LZC94_35705</name>
</gene>
<keyword evidence="1" id="KW-0472">Membrane</keyword>
<organism evidence="2 3">
    <name type="scientific">Pendulispora albinea</name>
    <dbReference type="NCBI Taxonomy" id="2741071"/>
    <lineage>
        <taxon>Bacteria</taxon>
        <taxon>Pseudomonadati</taxon>
        <taxon>Myxococcota</taxon>
        <taxon>Myxococcia</taxon>
        <taxon>Myxococcales</taxon>
        <taxon>Sorangiineae</taxon>
        <taxon>Pendulisporaceae</taxon>
        <taxon>Pendulispora</taxon>
    </lineage>
</organism>
<feature type="transmembrane region" description="Helical" evidence="1">
    <location>
        <begin position="53"/>
        <end position="72"/>
    </location>
</feature>
<feature type="transmembrane region" description="Helical" evidence="1">
    <location>
        <begin position="20"/>
        <end position="41"/>
    </location>
</feature>
<reference evidence="2 3" key="1">
    <citation type="submission" date="2021-12" db="EMBL/GenBank/DDBJ databases">
        <title>Discovery of the Pendulisporaceae a myxobacterial family with distinct sporulation behavior and unique specialized metabolism.</title>
        <authorList>
            <person name="Garcia R."/>
            <person name="Popoff A."/>
            <person name="Bader C.D."/>
            <person name="Loehr J."/>
            <person name="Walesch S."/>
            <person name="Walt C."/>
            <person name="Boldt J."/>
            <person name="Bunk B."/>
            <person name="Haeckl F.J.F.P.J."/>
            <person name="Gunesch A.P."/>
            <person name="Birkelbach J."/>
            <person name="Nuebel U."/>
            <person name="Pietschmann T."/>
            <person name="Bach T."/>
            <person name="Mueller R."/>
        </authorList>
    </citation>
    <scope>NUCLEOTIDE SEQUENCE [LARGE SCALE GENOMIC DNA]</scope>
    <source>
        <strain evidence="2 3">MSr11954</strain>
    </source>
</reference>
<evidence type="ECO:0000256" key="1">
    <source>
        <dbReference type="SAM" id="Phobius"/>
    </source>
</evidence>
<dbReference type="EMBL" id="CP089984">
    <property type="protein sequence ID" value="WXB13179.1"/>
    <property type="molecule type" value="Genomic_DNA"/>
</dbReference>
<evidence type="ECO:0000313" key="3">
    <source>
        <dbReference type="Proteomes" id="UP001370348"/>
    </source>
</evidence>
<keyword evidence="1" id="KW-0812">Transmembrane</keyword>
<protein>
    <submittedName>
        <fullName evidence="2">Uncharacterized protein</fullName>
    </submittedName>
</protein>
<name>A0ABZ2LQI5_9BACT</name>
<keyword evidence="3" id="KW-1185">Reference proteome</keyword>